<sequence>MPDLLTHVLAGYILGTILSFRYEWIRPAHVTVVMIGAALPDLAKINLLISRYEVMAVLGIPWDWFALHTLGGTVVTLLLWSLLVGPAYRRRVIALLAVGVASHHVLDALLVTRTGYTYPIFWPLTEYRPPAGNLFHSSDWLPAALSSVIAAALWQLRRRVDRSPAGRTDANTG</sequence>
<organism evidence="2 3">
    <name type="scientific">Natrarchaeobaculum aegyptiacum</name>
    <dbReference type="NCBI Taxonomy" id="745377"/>
    <lineage>
        <taxon>Archaea</taxon>
        <taxon>Methanobacteriati</taxon>
        <taxon>Methanobacteriota</taxon>
        <taxon>Stenosarchaea group</taxon>
        <taxon>Halobacteria</taxon>
        <taxon>Halobacteriales</taxon>
        <taxon>Natrialbaceae</taxon>
        <taxon>Natrarchaeobaculum</taxon>
    </lineage>
</organism>
<evidence type="ECO:0000313" key="3">
    <source>
        <dbReference type="Proteomes" id="UP000250088"/>
    </source>
</evidence>
<dbReference type="OrthoDB" id="241062at2157"/>
<feature type="transmembrane region" description="Helical" evidence="1">
    <location>
        <begin position="64"/>
        <end position="85"/>
    </location>
</feature>
<gene>
    <name evidence="2" type="ORF">B1756_09600</name>
</gene>
<evidence type="ECO:0000313" key="2">
    <source>
        <dbReference type="EMBL" id="ARS89957.1"/>
    </source>
</evidence>
<name>A0A2Z2HWH7_9EURY</name>
<accession>A0A2Z2HWH7</accession>
<dbReference type="Proteomes" id="UP000250088">
    <property type="component" value="Chromosome"/>
</dbReference>
<evidence type="ECO:0000256" key="1">
    <source>
        <dbReference type="SAM" id="Phobius"/>
    </source>
</evidence>
<proteinExistence type="predicted"/>
<reference evidence="3" key="1">
    <citation type="submission" date="2017-02" db="EMBL/GenBank/DDBJ databases">
        <title>Natronthermophilus aegyptiacus gen. nov.,sp. nov., an aerobic, extremely halophilic alkalithermophilic archaeon isolated from the athalassohaline Wadi An Natrun, Egypt.</title>
        <authorList>
            <person name="Zhao B."/>
        </authorList>
    </citation>
    <scope>NUCLEOTIDE SEQUENCE [LARGE SCALE GENOMIC DNA]</scope>
    <source>
        <strain evidence="3">JW/NM-HA 15</strain>
    </source>
</reference>
<protein>
    <submittedName>
        <fullName evidence="2">Metal-dependent hydrolase</fullName>
    </submittedName>
</protein>
<feature type="transmembrane region" description="Helical" evidence="1">
    <location>
        <begin position="31"/>
        <end position="52"/>
    </location>
</feature>
<keyword evidence="2" id="KW-0378">Hydrolase</keyword>
<feature type="transmembrane region" description="Helical" evidence="1">
    <location>
        <begin position="6"/>
        <end position="24"/>
    </location>
</feature>
<keyword evidence="3" id="KW-1185">Reference proteome</keyword>
<dbReference type="Pfam" id="PF04307">
    <property type="entry name" value="YdjM"/>
    <property type="match status" value="1"/>
</dbReference>
<keyword evidence="1" id="KW-0472">Membrane</keyword>
<dbReference type="GeneID" id="32894334"/>
<keyword evidence="1" id="KW-1133">Transmembrane helix</keyword>
<dbReference type="KEGG" id="naj:B1756_09600"/>
<dbReference type="RefSeq" id="WP_086888336.1">
    <property type="nucleotide sequence ID" value="NZ_CP019893.1"/>
</dbReference>
<dbReference type="EMBL" id="CP019893">
    <property type="protein sequence ID" value="ARS89957.1"/>
    <property type="molecule type" value="Genomic_DNA"/>
</dbReference>
<keyword evidence="1" id="KW-0812">Transmembrane</keyword>
<dbReference type="GO" id="GO:0016787">
    <property type="term" value="F:hydrolase activity"/>
    <property type="evidence" value="ECO:0007669"/>
    <property type="project" value="UniProtKB-KW"/>
</dbReference>
<dbReference type="AlphaFoldDB" id="A0A2Z2HWH7"/>
<dbReference type="InterPro" id="IPR007404">
    <property type="entry name" value="YdjM-like"/>
</dbReference>